<dbReference type="GO" id="GO:0042803">
    <property type="term" value="F:protein homodimerization activity"/>
    <property type="evidence" value="ECO:0007669"/>
    <property type="project" value="EnsemblPlants"/>
</dbReference>
<evidence type="ECO:0000256" key="1">
    <source>
        <dbReference type="SAM" id="MobiDB-lite"/>
    </source>
</evidence>
<dbReference type="AlphaFoldDB" id="A0A3Q7HH73"/>
<evidence type="ECO:0000313" key="4">
    <source>
        <dbReference type="Proteomes" id="UP000004994"/>
    </source>
</evidence>
<reference evidence="3" key="1">
    <citation type="journal article" date="2012" name="Nature">
        <title>The tomato genome sequence provides insights into fleshy fruit evolution.</title>
        <authorList>
            <consortium name="Tomato Genome Consortium"/>
        </authorList>
    </citation>
    <scope>NUCLEOTIDE SEQUENCE [LARGE SCALE GENOMIC DNA]</scope>
    <source>
        <strain evidence="3">cv. Heinz 1706</strain>
    </source>
</reference>
<dbReference type="Gramene" id="Solyc08g006110.3.1">
    <property type="protein sequence ID" value="Solyc08g006110.3.1"/>
    <property type="gene ID" value="Solyc08g006110.3"/>
</dbReference>
<dbReference type="OMA" id="IEAGPCG"/>
<keyword evidence="4" id="KW-1185">Reference proteome</keyword>
<dbReference type="GO" id="GO:0003700">
    <property type="term" value="F:DNA-binding transcription factor activity"/>
    <property type="evidence" value="ECO:0007669"/>
    <property type="project" value="InterPro"/>
</dbReference>
<dbReference type="InParanoid" id="A0A3Q7HH73"/>
<dbReference type="STRING" id="4081.A0A3Q7HH73"/>
<dbReference type="PROSITE" id="PS50217">
    <property type="entry name" value="BZIP"/>
    <property type="match status" value="1"/>
</dbReference>
<dbReference type="EnsemblPlants" id="Solyc08g006110.3.1">
    <property type="protein sequence ID" value="Solyc08g006110.3.1"/>
    <property type="gene ID" value="Solyc08g006110.3"/>
</dbReference>
<dbReference type="PROSITE" id="PS00036">
    <property type="entry name" value="BZIP_BASIC"/>
    <property type="match status" value="1"/>
</dbReference>
<feature type="domain" description="BZIP" evidence="2">
    <location>
        <begin position="90"/>
        <end position="123"/>
    </location>
</feature>
<reference evidence="3" key="2">
    <citation type="submission" date="2019-01" db="UniProtKB">
        <authorList>
            <consortium name="EnsemblPlants"/>
        </authorList>
    </citation>
    <scope>IDENTIFICATION</scope>
    <source>
        <strain evidence="3">cv. Heinz 1706</strain>
    </source>
</reference>
<dbReference type="InterPro" id="IPR004827">
    <property type="entry name" value="bZIP"/>
</dbReference>
<accession>A0A3Q7HH73</accession>
<feature type="compositionally biased region" description="Polar residues" evidence="1">
    <location>
        <begin position="60"/>
        <end position="69"/>
    </location>
</feature>
<dbReference type="Proteomes" id="UP000004994">
    <property type="component" value="Chromosome 8"/>
</dbReference>
<dbReference type="PANTHER" id="PTHR47693">
    <property type="entry name" value="BZIP TRANSCRIPTION FACTOR RISBZ3-RELATED"/>
    <property type="match status" value="1"/>
</dbReference>
<proteinExistence type="predicted"/>
<dbReference type="Gene3D" id="1.20.5.170">
    <property type="match status" value="1"/>
</dbReference>
<dbReference type="SUPFAM" id="SSF57959">
    <property type="entry name" value="Leucine zipper domain"/>
    <property type="match status" value="1"/>
</dbReference>
<dbReference type="SMART" id="SM00338">
    <property type="entry name" value="BRLZ"/>
    <property type="match status" value="1"/>
</dbReference>
<protein>
    <recommendedName>
        <fullName evidence="2">BZIP domain-containing protein</fullName>
    </recommendedName>
</protein>
<organism evidence="3">
    <name type="scientific">Solanum lycopersicum</name>
    <name type="common">Tomato</name>
    <name type="synonym">Lycopersicon esculentum</name>
    <dbReference type="NCBI Taxonomy" id="4081"/>
    <lineage>
        <taxon>Eukaryota</taxon>
        <taxon>Viridiplantae</taxon>
        <taxon>Streptophyta</taxon>
        <taxon>Embryophyta</taxon>
        <taxon>Tracheophyta</taxon>
        <taxon>Spermatophyta</taxon>
        <taxon>Magnoliopsida</taxon>
        <taxon>eudicotyledons</taxon>
        <taxon>Gunneridae</taxon>
        <taxon>Pentapetalae</taxon>
        <taxon>asterids</taxon>
        <taxon>lamiids</taxon>
        <taxon>Solanales</taxon>
        <taxon>Solanaceae</taxon>
        <taxon>Solanoideae</taxon>
        <taxon>Solaneae</taxon>
        <taxon>Solanum</taxon>
        <taxon>Solanum subgen. Lycopersicon</taxon>
    </lineage>
</organism>
<feature type="region of interest" description="Disordered" evidence="1">
    <location>
        <begin position="60"/>
        <end position="115"/>
    </location>
</feature>
<dbReference type="GO" id="GO:0000976">
    <property type="term" value="F:transcription cis-regulatory region binding"/>
    <property type="evidence" value="ECO:0007669"/>
    <property type="project" value="EnsemblPlants"/>
</dbReference>
<evidence type="ECO:0000259" key="2">
    <source>
        <dbReference type="PROSITE" id="PS50217"/>
    </source>
</evidence>
<dbReference type="GO" id="GO:0071333">
    <property type="term" value="P:cellular response to glucose stimulus"/>
    <property type="evidence" value="ECO:0007669"/>
    <property type="project" value="EnsemblPlants"/>
</dbReference>
<name>A0A3Q7HH73_SOLLC</name>
<sequence length="219" mass="23760">MSNQDILSGLSNCALTEKPLWSPNITPKQSSISVTGDSQSSICAGSPTPTIIMSKMRDNQTMGANSGSYSDDDDVEGDVGPCEESADPLDIKRIRRQASNRESARRSRRRKQAHLADLESQVKLAEVRAARGTVSSSLSHLFLNYLTPPQSLDTNNNITMRRLDNVSPAINIIGEDSWGGISGQNPMIGVENVNAFDRNINNGAMSDNASCISEVWSFK</sequence>
<dbReference type="InterPro" id="IPR044168">
    <property type="entry name" value="RISBZ3/4/5"/>
</dbReference>
<dbReference type="GO" id="GO:0005634">
    <property type="term" value="C:nucleus"/>
    <property type="evidence" value="ECO:0007669"/>
    <property type="project" value="EnsemblPlants"/>
</dbReference>
<dbReference type="InterPro" id="IPR046347">
    <property type="entry name" value="bZIP_sf"/>
</dbReference>
<dbReference type="Pfam" id="PF00170">
    <property type="entry name" value="bZIP_1"/>
    <property type="match status" value="1"/>
</dbReference>
<dbReference type="PANTHER" id="PTHR47693:SF1">
    <property type="entry name" value="BZIP TRANSCRIPTION FACTOR RISBZ3"/>
    <property type="match status" value="1"/>
</dbReference>
<evidence type="ECO:0000313" key="3">
    <source>
        <dbReference type="EnsemblPlants" id="Solyc08g006110.3.1"/>
    </source>
</evidence>
<dbReference type="FunCoup" id="A0A3Q7HH73">
    <property type="interactions" value="27"/>
</dbReference>